<comment type="subcellular location">
    <subcellularLocation>
        <location evidence="1">Membrane</location>
        <topology evidence="1">Multi-pass membrane protein</topology>
    </subcellularLocation>
</comment>
<dbReference type="EMBL" id="AZHF01000002">
    <property type="protein sequence ID" value="OAA79821.1"/>
    <property type="molecule type" value="Genomic_DNA"/>
</dbReference>
<organism evidence="7 8">
    <name type="scientific">Akanthomyces lecanii RCEF 1005</name>
    <dbReference type="NCBI Taxonomy" id="1081108"/>
    <lineage>
        <taxon>Eukaryota</taxon>
        <taxon>Fungi</taxon>
        <taxon>Dikarya</taxon>
        <taxon>Ascomycota</taxon>
        <taxon>Pezizomycotina</taxon>
        <taxon>Sordariomycetes</taxon>
        <taxon>Hypocreomycetidae</taxon>
        <taxon>Hypocreales</taxon>
        <taxon>Cordycipitaceae</taxon>
        <taxon>Akanthomyces</taxon>
        <taxon>Cordyceps confragosa</taxon>
    </lineage>
</organism>
<dbReference type="GO" id="GO:0016020">
    <property type="term" value="C:membrane"/>
    <property type="evidence" value="ECO:0007669"/>
    <property type="project" value="UniProtKB-SubCell"/>
</dbReference>
<evidence type="ECO:0000313" key="7">
    <source>
        <dbReference type="EMBL" id="OAA79821.1"/>
    </source>
</evidence>
<evidence type="ECO:0000313" key="8">
    <source>
        <dbReference type="Proteomes" id="UP000076881"/>
    </source>
</evidence>
<dbReference type="InterPro" id="IPR032805">
    <property type="entry name" value="Wax_synthase_dom"/>
</dbReference>
<comment type="caution">
    <text evidence="7">The sequence shown here is derived from an EMBL/GenBank/DDBJ whole genome shotgun (WGS) entry which is preliminary data.</text>
</comment>
<feature type="domain" description="Wax synthase" evidence="6">
    <location>
        <begin position="281"/>
        <end position="368"/>
    </location>
</feature>
<keyword evidence="8" id="KW-1185">Reference proteome</keyword>
<accession>A0A168IYU9</accession>
<keyword evidence="2 5" id="KW-0812">Transmembrane</keyword>
<keyword evidence="3 5" id="KW-1133">Transmembrane helix</keyword>
<feature type="transmembrane region" description="Helical" evidence="5">
    <location>
        <begin position="363"/>
        <end position="384"/>
    </location>
</feature>
<feature type="transmembrane region" description="Helical" evidence="5">
    <location>
        <begin position="328"/>
        <end position="351"/>
    </location>
</feature>
<evidence type="ECO:0000256" key="1">
    <source>
        <dbReference type="ARBA" id="ARBA00004141"/>
    </source>
</evidence>
<protein>
    <recommendedName>
        <fullName evidence="6">Wax synthase domain-containing protein</fullName>
    </recommendedName>
</protein>
<evidence type="ECO:0000256" key="3">
    <source>
        <dbReference type="ARBA" id="ARBA00022989"/>
    </source>
</evidence>
<dbReference type="Pfam" id="PF13813">
    <property type="entry name" value="MBOAT_2"/>
    <property type="match status" value="1"/>
</dbReference>
<name>A0A168IYU9_CORDF</name>
<reference evidence="7 8" key="1">
    <citation type="journal article" date="2016" name="Genome Biol. Evol.">
        <title>Divergent and convergent evolution of fungal pathogenicity.</title>
        <authorList>
            <person name="Shang Y."/>
            <person name="Xiao G."/>
            <person name="Zheng P."/>
            <person name="Cen K."/>
            <person name="Zhan S."/>
            <person name="Wang C."/>
        </authorList>
    </citation>
    <scope>NUCLEOTIDE SEQUENCE [LARGE SCALE GENOMIC DNA]</scope>
    <source>
        <strain evidence="7 8">RCEF 1005</strain>
    </source>
</reference>
<dbReference type="AlphaFoldDB" id="A0A168IYU9"/>
<proteinExistence type="predicted"/>
<dbReference type="OrthoDB" id="1077582at2759"/>
<gene>
    <name evidence="7" type="ORF">LEL_03307</name>
</gene>
<evidence type="ECO:0000256" key="5">
    <source>
        <dbReference type="SAM" id="Phobius"/>
    </source>
</evidence>
<keyword evidence="4 5" id="KW-0472">Membrane</keyword>
<feature type="transmembrane region" description="Helical" evidence="5">
    <location>
        <begin position="51"/>
        <end position="72"/>
    </location>
</feature>
<feature type="transmembrane region" description="Helical" evidence="5">
    <location>
        <begin position="245"/>
        <end position="273"/>
    </location>
</feature>
<evidence type="ECO:0000259" key="6">
    <source>
        <dbReference type="Pfam" id="PF13813"/>
    </source>
</evidence>
<sequence length="436" mass="49658">MSATRFASDEKRLSESFSFFTITSEQGICEAIFQACSTKTMLPAPTSTQPWLAPLVPPFWLFTGIGIYSIALHYRSLRWPLLSLLLYCDCKGFSASTLWPWLGVDSVWGLLMCIWTSHSISMLFLEDPHRLTLDGKGALAEQTWWGKAWPTWNNIRLLGTPKSELPAGAGSENPPEGRLAFAIRRTAKLVVYVPINRFLLPRVLPVMFAPLSLADFDAVRQTFLRRLLLSRNNPITLREVYMRTVFALLWAAPTYIMIDAAHVALSLLFVVVLRVNRPEEWPPVYGDVREAYTLRGFWGKFWHRLVVPSYSNIGKLVCQLFGIHAKSLLYRLAVACTVFVLSGAAHAVTAWQLGDNECWHLDIWWFFLNFVASTIESFLCLKVWSKNGPGDARKLAYGPLRRSMGYAGVFLFFFWSVPKWQYPKMYSSIMKVMNAI</sequence>
<evidence type="ECO:0000256" key="2">
    <source>
        <dbReference type="ARBA" id="ARBA00022692"/>
    </source>
</evidence>
<dbReference type="Proteomes" id="UP000076881">
    <property type="component" value="Unassembled WGS sequence"/>
</dbReference>
<feature type="transmembrane region" description="Helical" evidence="5">
    <location>
        <begin position="404"/>
        <end position="422"/>
    </location>
</feature>
<evidence type="ECO:0000256" key="4">
    <source>
        <dbReference type="ARBA" id="ARBA00023136"/>
    </source>
</evidence>